<proteinExistence type="predicted"/>
<dbReference type="AlphaFoldDB" id="A0A1H3GC32"/>
<dbReference type="PANTHER" id="PTHR35908:SF1">
    <property type="entry name" value="CONSERVED PROTEIN"/>
    <property type="match status" value="1"/>
</dbReference>
<evidence type="ECO:0000313" key="2">
    <source>
        <dbReference type="EMBL" id="SDY00600.1"/>
    </source>
</evidence>
<dbReference type="RefSeq" id="WP_091290861.1">
    <property type="nucleotide sequence ID" value="NZ_FNON01000004.1"/>
</dbReference>
<dbReference type="Gene3D" id="3.10.180.10">
    <property type="entry name" value="2,3-Dihydroxybiphenyl 1,2-Dioxygenase, domain 1"/>
    <property type="match status" value="1"/>
</dbReference>
<dbReference type="SUPFAM" id="SSF54593">
    <property type="entry name" value="Glyoxalase/Bleomycin resistance protein/Dihydroxybiphenyl dioxygenase"/>
    <property type="match status" value="1"/>
</dbReference>
<dbReference type="Pfam" id="PF18029">
    <property type="entry name" value="Glyoxalase_6"/>
    <property type="match status" value="1"/>
</dbReference>
<accession>A0A1H3GC32</accession>
<gene>
    <name evidence="2" type="ORF">SAMN05421504_104196</name>
</gene>
<feature type="domain" description="Glyoxalase-like" evidence="1">
    <location>
        <begin position="7"/>
        <end position="138"/>
    </location>
</feature>
<dbReference type="CDD" id="cd06587">
    <property type="entry name" value="VOC"/>
    <property type="match status" value="1"/>
</dbReference>
<protein>
    <recommendedName>
        <fullName evidence="1">Glyoxalase-like domain-containing protein</fullName>
    </recommendedName>
</protein>
<name>A0A1H3GC32_9PSEU</name>
<dbReference type="STRING" id="589385.SAMN05421504_104196"/>
<evidence type="ECO:0000259" key="1">
    <source>
        <dbReference type="Pfam" id="PF18029"/>
    </source>
</evidence>
<dbReference type="InterPro" id="IPR041581">
    <property type="entry name" value="Glyoxalase_6"/>
</dbReference>
<dbReference type="InterPro" id="IPR029068">
    <property type="entry name" value="Glyas_Bleomycin-R_OHBP_Dase"/>
</dbReference>
<reference evidence="2 3" key="1">
    <citation type="submission" date="2016-10" db="EMBL/GenBank/DDBJ databases">
        <authorList>
            <person name="de Groot N.N."/>
        </authorList>
    </citation>
    <scope>NUCLEOTIDE SEQUENCE [LARGE SCALE GENOMIC DNA]</scope>
    <source>
        <strain evidence="2 3">CPCC 202699</strain>
    </source>
</reference>
<dbReference type="PANTHER" id="PTHR35908">
    <property type="entry name" value="HYPOTHETICAL FUSION PROTEIN"/>
    <property type="match status" value="1"/>
</dbReference>
<organism evidence="2 3">
    <name type="scientific">Amycolatopsis xylanica</name>
    <dbReference type="NCBI Taxonomy" id="589385"/>
    <lineage>
        <taxon>Bacteria</taxon>
        <taxon>Bacillati</taxon>
        <taxon>Actinomycetota</taxon>
        <taxon>Actinomycetes</taxon>
        <taxon>Pseudonocardiales</taxon>
        <taxon>Pseudonocardiaceae</taxon>
        <taxon>Amycolatopsis</taxon>
    </lineage>
</organism>
<evidence type="ECO:0000313" key="3">
    <source>
        <dbReference type="Proteomes" id="UP000199515"/>
    </source>
</evidence>
<dbReference type="Proteomes" id="UP000199515">
    <property type="component" value="Unassembled WGS sequence"/>
</dbReference>
<dbReference type="OrthoDB" id="3212826at2"/>
<keyword evidence="3" id="KW-1185">Reference proteome</keyword>
<dbReference type="EMBL" id="FNON01000004">
    <property type="protein sequence ID" value="SDY00600.1"/>
    <property type="molecule type" value="Genomic_DNA"/>
</dbReference>
<sequence>MAHRVDLTLDCANPVELAKFWNLALGYEHAPPPAPYKTRREWLDAVGLPDDDENDGAWLHDPDGEGPALFLQRVPEPKQGKVRLHMDIRVAGPGEPDERWAVIQAKVAELVAAGGSVVATELLRFVVMKDPEGHEFCVG</sequence>